<dbReference type="Proteomes" id="UP000183832">
    <property type="component" value="Unassembled WGS sequence"/>
</dbReference>
<reference evidence="1 2" key="1">
    <citation type="submission" date="2015-04" db="EMBL/GenBank/DDBJ databases">
        <authorList>
            <person name="Syromyatnikov M.Y."/>
            <person name="Popov V.N."/>
        </authorList>
    </citation>
    <scope>NUCLEOTIDE SEQUENCE [LARGE SCALE GENOMIC DNA]</scope>
</reference>
<dbReference type="AlphaFoldDB" id="A0A1J1IZ41"/>
<sequence>MRLKMIIISPSNNRTLCLDYHTNSIDDFTQKSNKVHFNNIPDNKKEKNPSKIIGFNLENGKQQIRTWERKQFRS</sequence>
<gene>
    <name evidence="1" type="ORF">CLUMA_CG018298</name>
</gene>
<name>A0A1J1IZ41_9DIPT</name>
<proteinExistence type="predicted"/>
<accession>A0A1J1IZ41</accession>
<protein>
    <submittedName>
        <fullName evidence="1">CLUMA_CG018298, isoform A</fullName>
    </submittedName>
</protein>
<dbReference type="EMBL" id="CVRI01000064">
    <property type="protein sequence ID" value="CRL05360.1"/>
    <property type="molecule type" value="Genomic_DNA"/>
</dbReference>
<evidence type="ECO:0000313" key="2">
    <source>
        <dbReference type="Proteomes" id="UP000183832"/>
    </source>
</evidence>
<keyword evidence="2" id="KW-1185">Reference proteome</keyword>
<evidence type="ECO:0000313" key="1">
    <source>
        <dbReference type="EMBL" id="CRL05360.1"/>
    </source>
</evidence>
<organism evidence="1 2">
    <name type="scientific">Clunio marinus</name>
    <dbReference type="NCBI Taxonomy" id="568069"/>
    <lineage>
        <taxon>Eukaryota</taxon>
        <taxon>Metazoa</taxon>
        <taxon>Ecdysozoa</taxon>
        <taxon>Arthropoda</taxon>
        <taxon>Hexapoda</taxon>
        <taxon>Insecta</taxon>
        <taxon>Pterygota</taxon>
        <taxon>Neoptera</taxon>
        <taxon>Endopterygota</taxon>
        <taxon>Diptera</taxon>
        <taxon>Nematocera</taxon>
        <taxon>Chironomoidea</taxon>
        <taxon>Chironomidae</taxon>
        <taxon>Clunio</taxon>
    </lineage>
</organism>